<proteinExistence type="predicted"/>
<accession>A0ACC0WNZ5</accession>
<organism evidence="1 2">
    <name type="scientific">Peronosclerospora sorghi</name>
    <dbReference type="NCBI Taxonomy" id="230839"/>
    <lineage>
        <taxon>Eukaryota</taxon>
        <taxon>Sar</taxon>
        <taxon>Stramenopiles</taxon>
        <taxon>Oomycota</taxon>
        <taxon>Peronosporomycetes</taxon>
        <taxon>Peronosporales</taxon>
        <taxon>Peronosporaceae</taxon>
        <taxon>Peronosclerospora</taxon>
    </lineage>
</organism>
<protein>
    <submittedName>
        <fullName evidence="1">Uncharacterized protein</fullName>
    </submittedName>
</protein>
<reference evidence="1 2" key="1">
    <citation type="journal article" date="2022" name="bioRxiv">
        <title>The genome of the oomycete Peronosclerospora sorghi, a cosmopolitan pathogen of maize and sorghum, is inflated with dispersed pseudogenes.</title>
        <authorList>
            <person name="Fletcher K."/>
            <person name="Martin F."/>
            <person name="Isakeit T."/>
            <person name="Cavanaugh K."/>
            <person name="Magill C."/>
            <person name="Michelmore R."/>
        </authorList>
    </citation>
    <scope>NUCLEOTIDE SEQUENCE [LARGE SCALE GENOMIC DNA]</scope>
    <source>
        <strain evidence="1">P6</strain>
    </source>
</reference>
<name>A0ACC0WNZ5_9STRA</name>
<dbReference type="Proteomes" id="UP001163321">
    <property type="component" value="Chromosome 10"/>
</dbReference>
<evidence type="ECO:0000313" key="1">
    <source>
        <dbReference type="EMBL" id="KAI9920312.1"/>
    </source>
</evidence>
<evidence type="ECO:0000313" key="2">
    <source>
        <dbReference type="Proteomes" id="UP001163321"/>
    </source>
</evidence>
<dbReference type="EMBL" id="CM047589">
    <property type="protein sequence ID" value="KAI9920312.1"/>
    <property type="molecule type" value="Genomic_DNA"/>
</dbReference>
<keyword evidence="2" id="KW-1185">Reference proteome</keyword>
<gene>
    <name evidence="1" type="ORF">PsorP6_015991</name>
</gene>
<sequence length="70" mass="8291">MRCQHWAVHFDAVLEEFPHVCYISCARVRKWILMATSFSVEYGELDPETGDVCRQALDRKYQALLHSIYR</sequence>
<comment type="caution">
    <text evidence="1">The sequence shown here is derived from an EMBL/GenBank/DDBJ whole genome shotgun (WGS) entry which is preliminary data.</text>
</comment>